<keyword evidence="3 6" id="KW-1133">Transmembrane helix</keyword>
<dbReference type="PANTHER" id="PTHR43471:SF3">
    <property type="entry name" value="ABC TRANSPORTER PERMEASE PROTEIN NATB"/>
    <property type="match status" value="1"/>
</dbReference>
<gene>
    <name evidence="8" type="ORF">FB467_0625</name>
</gene>
<dbReference type="GO" id="GO:0016020">
    <property type="term" value="C:membrane"/>
    <property type="evidence" value="ECO:0007669"/>
    <property type="project" value="UniProtKB-SubCell"/>
</dbReference>
<accession>A0A542YN85</accession>
<evidence type="ECO:0000313" key="9">
    <source>
        <dbReference type="Proteomes" id="UP000319516"/>
    </source>
</evidence>
<evidence type="ECO:0000256" key="1">
    <source>
        <dbReference type="ARBA" id="ARBA00004141"/>
    </source>
</evidence>
<keyword evidence="9" id="KW-1185">Reference proteome</keyword>
<feature type="transmembrane region" description="Helical" evidence="6">
    <location>
        <begin position="324"/>
        <end position="352"/>
    </location>
</feature>
<dbReference type="InterPro" id="IPR013525">
    <property type="entry name" value="ABC2_TM"/>
</dbReference>
<dbReference type="PANTHER" id="PTHR43471">
    <property type="entry name" value="ABC TRANSPORTER PERMEASE"/>
    <property type="match status" value="1"/>
</dbReference>
<feature type="region of interest" description="Disordered" evidence="5">
    <location>
        <begin position="1"/>
        <end position="23"/>
    </location>
</feature>
<feature type="transmembrane region" description="Helical" evidence="6">
    <location>
        <begin position="46"/>
        <end position="68"/>
    </location>
</feature>
<organism evidence="8 9">
    <name type="scientific">Ornithinicoccus hortensis</name>
    <dbReference type="NCBI Taxonomy" id="82346"/>
    <lineage>
        <taxon>Bacteria</taxon>
        <taxon>Bacillati</taxon>
        <taxon>Actinomycetota</taxon>
        <taxon>Actinomycetes</taxon>
        <taxon>Micrococcales</taxon>
        <taxon>Intrasporangiaceae</taxon>
        <taxon>Ornithinicoccus</taxon>
    </lineage>
</organism>
<sequence length="414" mass="43725">MSTQQTTERPTEGTQPVQAAGTTSEGTRPWVLVMMREIQVRITDKNFLMSTGLTLLLVIGVFAVTAFIGGGSSSDTVAVTDDEGAAIVSQAETILQADDAEASITALRVADEAAGEQAVMDGDADALLTPNDNGWTLGGDGEPGMDLTNLLSDVVRGNAMTANAEAAGTTVEELTAGSVLTTADFSGSDSESQIVLYLAGIFFAMLFYMASLMFGMAIANSVVEEKQSRIVEILAAMIPVRQLLTGKVLGNTLLALGQMVLITGIGLIGLTFTDYDQMLPQMSGAIMWYIPFFLVGFLALACIWAAAGAMASRTEDLQSTTTPLTMVLVIIFVVGINLEGTAEVIASFVPVASTILMPLRILQGGVDWWEPAVALLLTLVFAALTVAAGARLYRRSLLQTSGRLSWRKAWTTGD</sequence>
<evidence type="ECO:0000256" key="6">
    <source>
        <dbReference type="SAM" id="Phobius"/>
    </source>
</evidence>
<evidence type="ECO:0000313" key="8">
    <source>
        <dbReference type="EMBL" id="TQL49550.1"/>
    </source>
</evidence>
<feature type="transmembrane region" description="Helical" evidence="6">
    <location>
        <begin position="372"/>
        <end position="393"/>
    </location>
</feature>
<keyword evidence="2 6" id="KW-0812">Transmembrane</keyword>
<comment type="caution">
    <text evidence="8">The sequence shown here is derived from an EMBL/GenBank/DDBJ whole genome shotgun (WGS) entry which is preliminary data.</text>
</comment>
<comment type="subcellular location">
    <subcellularLocation>
        <location evidence="1">Membrane</location>
        <topology evidence="1">Multi-pass membrane protein</topology>
    </subcellularLocation>
</comment>
<dbReference type="EMBL" id="VFOP01000001">
    <property type="protein sequence ID" value="TQL49550.1"/>
    <property type="molecule type" value="Genomic_DNA"/>
</dbReference>
<feature type="transmembrane region" description="Helical" evidence="6">
    <location>
        <begin position="194"/>
        <end position="219"/>
    </location>
</feature>
<protein>
    <submittedName>
        <fullName evidence="8">ABC-2 type transport system permease protein</fullName>
    </submittedName>
</protein>
<dbReference type="AlphaFoldDB" id="A0A542YN85"/>
<dbReference type="RefSeq" id="WP_141783802.1">
    <property type="nucleotide sequence ID" value="NZ_BAAAIK010000003.1"/>
</dbReference>
<dbReference type="GO" id="GO:0140359">
    <property type="term" value="F:ABC-type transporter activity"/>
    <property type="evidence" value="ECO:0007669"/>
    <property type="project" value="InterPro"/>
</dbReference>
<feature type="transmembrane region" description="Helical" evidence="6">
    <location>
        <begin position="288"/>
        <end position="312"/>
    </location>
</feature>
<reference evidence="8 9" key="1">
    <citation type="submission" date="2019-06" db="EMBL/GenBank/DDBJ databases">
        <title>Sequencing the genomes of 1000 actinobacteria strains.</title>
        <authorList>
            <person name="Klenk H.-P."/>
        </authorList>
    </citation>
    <scope>NUCLEOTIDE SEQUENCE [LARGE SCALE GENOMIC DNA]</scope>
    <source>
        <strain evidence="8 9">DSM 12335</strain>
    </source>
</reference>
<name>A0A542YN85_9MICO</name>
<evidence type="ECO:0000256" key="3">
    <source>
        <dbReference type="ARBA" id="ARBA00022989"/>
    </source>
</evidence>
<evidence type="ECO:0000256" key="2">
    <source>
        <dbReference type="ARBA" id="ARBA00022692"/>
    </source>
</evidence>
<dbReference type="Pfam" id="PF12698">
    <property type="entry name" value="ABC2_membrane_3"/>
    <property type="match status" value="1"/>
</dbReference>
<dbReference type="Proteomes" id="UP000319516">
    <property type="component" value="Unassembled WGS sequence"/>
</dbReference>
<proteinExistence type="predicted"/>
<dbReference type="OrthoDB" id="3268959at2"/>
<evidence type="ECO:0000256" key="5">
    <source>
        <dbReference type="SAM" id="MobiDB-lite"/>
    </source>
</evidence>
<keyword evidence="4 6" id="KW-0472">Membrane</keyword>
<evidence type="ECO:0000256" key="4">
    <source>
        <dbReference type="ARBA" id="ARBA00023136"/>
    </source>
</evidence>
<evidence type="ECO:0000259" key="7">
    <source>
        <dbReference type="Pfam" id="PF12698"/>
    </source>
</evidence>
<feature type="transmembrane region" description="Helical" evidence="6">
    <location>
        <begin position="248"/>
        <end position="268"/>
    </location>
</feature>
<feature type="domain" description="ABC-2 type transporter transmembrane" evidence="7">
    <location>
        <begin position="46"/>
        <end position="390"/>
    </location>
</feature>